<protein>
    <recommendedName>
        <fullName evidence="5">Galactose oxidase</fullName>
    </recommendedName>
</protein>
<keyword evidence="2" id="KW-0677">Repeat</keyword>
<accession>A0A7C1BD85</accession>
<dbReference type="PANTHER" id="PTHR46093">
    <property type="entry name" value="ACYL-COA-BINDING DOMAIN-CONTAINING PROTEIN 5"/>
    <property type="match status" value="1"/>
</dbReference>
<dbReference type="PANTHER" id="PTHR46093:SF18">
    <property type="entry name" value="FIBRONECTIN TYPE-III DOMAIN-CONTAINING PROTEIN"/>
    <property type="match status" value="1"/>
</dbReference>
<dbReference type="InterPro" id="IPR011043">
    <property type="entry name" value="Gal_Oxase/kelch_b-propeller"/>
</dbReference>
<name>A0A7C1BD85_UNCW3</name>
<dbReference type="EMBL" id="DRBW01000017">
    <property type="protein sequence ID" value="HDM89663.1"/>
    <property type="molecule type" value="Genomic_DNA"/>
</dbReference>
<feature type="signal peptide" evidence="3">
    <location>
        <begin position="1"/>
        <end position="21"/>
    </location>
</feature>
<dbReference type="AlphaFoldDB" id="A0A7C1BD85"/>
<dbReference type="Proteomes" id="UP000885931">
    <property type="component" value="Unassembled WGS sequence"/>
</dbReference>
<dbReference type="InterPro" id="IPR015915">
    <property type="entry name" value="Kelch-typ_b-propeller"/>
</dbReference>
<evidence type="ECO:0008006" key="5">
    <source>
        <dbReference type="Google" id="ProtNLM"/>
    </source>
</evidence>
<feature type="chain" id="PRO_5027773132" description="Galactose oxidase" evidence="3">
    <location>
        <begin position="22"/>
        <end position="229"/>
    </location>
</feature>
<comment type="caution">
    <text evidence="4">The sequence shown here is derived from an EMBL/GenBank/DDBJ whole genome shotgun (WGS) entry which is preliminary data.</text>
</comment>
<organism evidence="4">
    <name type="scientific">candidate division WOR-3 bacterium</name>
    <dbReference type="NCBI Taxonomy" id="2052148"/>
    <lineage>
        <taxon>Bacteria</taxon>
        <taxon>Bacteria division WOR-3</taxon>
    </lineage>
</organism>
<dbReference type="SUPFAM" id="SSF50965">
    <property type="entry name" value="Galactose oxidase, central domain"/>
    <property type="match status" value="1"/>
</dbReference>
<keyword evidence="3" id="KW-0732">Signal</keyword>
<keyword evidence="1" id="KW-0880">Kelch repeat</keyword>
<reference evidence="4" key="1">
    <citation type="journal article" date="2020" name="mSystems">
        <title>Genome- and Community-Level Interaction Insights into Carbon Utilization and Element Cycling Functions of Hydrothermarchaeota in Hydrothermal Sediment.</title>
        <authorList>
            <person name="Zhou Z."/>
            <person name="Liu Y."/>
            <person name="Xu W."/>
            <person name="Pan J."/>
            <person name="Luo Z.H."/>
            <person name="Li M."/>
        </authorList>
    </citation>
    <scope>NUCLEOTIDE SEQUENCE [LARGE SCALE GENOMIC DNA]</scope>
    <source>
        <strain evidence="4">HyVt-237</strain>
    </source>
</reference>
<dbReference type="Gene3D" id="2.120.10.80">
    <property type="entry name" value="Kelch-type beta propeller"/>
    <property type="match status" value="1"/>
</dbReference>
<evidence type="ECO:0000256" key="3">
    <source>
        <dbReference type="SAM" id="SignalP"/>
    </source>
</evidence>
<proteinExistence type="predicted"/>
<evidence type="ECO:0000256" key="1">
    <source>
        <dbReference type="ARBA" id="ARBA00022441"/>
    </source>
</evidence>
<dbReference type="Pfam" id="PF24681">
    <property type="entry name" value="Kelch_KLHDC2_KLHL20_DRC7"/>
    <property type="match status" value="1"/>
</dbReference>
<sequence length="229" mass="25813">MVSYVTRLAFCIVLISASLGAQQWVMHNPPVVSGASFVYDHVSQRMILFGGRDGVKSFDQTWELKDTPFGPVWRELNVGAVRPPARFDFPAVYRSSENEMIVFGGRSYHEYFNDLWALKLDPGGEYWEEISVSGPRPAPRKQAAMVYDPVNDRLLLFGGALGDNNFSVNDLWSFDFATGTWTEISPDPAPCPRHGMRAVYDPGLSQSLRRISKHFLLSARGRNRSPYTM</sequence>
<evidence type="ECO:0000313" key="4">
    <source>
        <dbReference type="EMBL" id="HDM89663.1"/>
    </source>
</evidence>
<gene>
    <name evidence="4" type="ORF">ENG67_00455</name>
</gene>
<evidence type="ECO:0000256" key="2">
    <source>
        <dbReference type="ARBA" id="ARBA00022737"/>
    </source>
</evidence>